<name>A0A1F5LAN3_PENAI</name>
<keyword evidence="3" id="KW-1185">Reference proteome</keyword>
<sequence length="193" mass="21402">MDSMITAQYFIKQSQFRHHYTVTLRGDRQLYHVHNSGFTPGKPDLTFHKSTDASGPIAGVVKFRHFSSDAEIGLGDPKQPKVKEILHKEGFFKTAHWFRMTVKDGAQTFTWKRTHSLGRGSEWYKLVEESTQSVVAVFSAGSLVKRNGNIDIYVPLGEQFYQMTLFTGIAVVEKSRRQRSSGAGAGGGGGAGC</sequence>
<proteinExistence type="predicted"/>
<dbReference type="RefSeq" id="XP_022485450.1">
    <property type="nucleotide sequence ID" value="XM_022634820.1"/>
</dbReference>
<protein>
    <recommendedName>
        <fullName evidence="1">DUF6593 domain-containing protein</fullName>
    </recommendedName>
</protein>
<gene>
    <name evidence="2" type="ORF">PENARI_c019G07450</name>
</gene>
<dbReference type="AlphaFoldDB" id="A0A1F5LAN3"/>
<evidence type="ECO:0000313" key="3">
    <source>
        <dbReference type="Proteomes" id="UP000177622"/>
    </source>
</evidence>
<dbReference type="STRING" id="1835702.A0A1F5LAN3"/>
<dbReference type="GeneID" id="34579554"/>
<dbReference type="Pfam" id="PF20236">
    <property type="entry name" value="DUF6593"/>
    <property type="match status" value="1"/>
</dbReference>
<dbReference type="Proteomes" id="UP000177622">
    <property type="component" value="Unassembled WGS sequence"/>
</dbReference>
<evidence type="ECO:0000259" key="1">
    <source>
        <dbReference type="Pfam" id="PF20236"/>
    </source>
</evidence>
<accession>A0A1F5LAN3</accession>
<comment type="caution">
    <text evidence="2">The sequence shown here is derived from an EMBL/GenBank/DDBJ whole genome shotgun (WGS) entry which is preliminary data.</text>
</comment>
<feature type="domain" description="DUF6593" evidence="1">
    <location>
        <begin position="24"/>
        <end position="177"/>
    </location>
</feature>
<reference evidence="2 3" key="1">
    <citation type="journal article" date="2016" name="Sci. Rep.">
        <title>Penicillium arizonense, a new, genome sequenced fungal species, reveals a high chemical diversity in secreted metabolites.</title>
        <authorList>
            <person name="Grijseels S."/>
            <person name="Nielsen J.C."/>
            <person name="Randelovic M."/>
            <person name="Nielsen J."/>
            <person name="Nielsen K.F."/>
            <person name="Workman M."/>
            <person name="Frisvad J.C."/>
        </authorList>
    </citation>
    <scope>NUCLEOTIDE SEQUENCE [LARGE SCALE GENOMIC DNA]</scope>
    <source>
        <strain evidence="2 3">CBS 141311</strain>
    </source>
</reference>
<dbReference type="EMBL" id="LXJU01000019">
    <property type="protein sequence ID" value="OGE49999.1"/>
    <property type="molecule type" value="Genomic_DNA"/>
</dbReference>
<dbReference type="InterPro" id="IPR046528">
    <property type="entry name" value="DUF6593"/>
</dbReference>
<dbReference type="OrthoDB" id="3431997at2759"/>
<organism evidence="2 3">
    <name type="scientific">Penicillium arizonense</name>
    <dbReference type="NCBI Taxonomy" id="1835702"/>
    <lineage>
        <taxon>Eukaryota</taxon>
        <taxon>Fungi</taxon>
        <taxon>Dikarya</taxon>
        <taxon>Ascomycota</taxon>
        <taxon>Pezizomycotina</taxon>
        <taxon>Eurotiomycetes</taxon>
        <taxon>Eurotiomycetidae</taxon>
        <taxon>Eurotiales</taxon>
        <taxon>Aspergillaceae</taxon>
        <taxon>Penicillium</taxon>
    </lineage>
</organism>
<evidence type="ECO:0000313" key="2">
    <source>
        <dbReference type="EMBL" id="OGE49999.1"/>
    </source>
</evidence>